<dbReference type="Pfam" id="PF07691">
    <property type="entry name" value="PA14"/>
    <property type="match status" value="3"/>
</dbReference>
<comment type="caution">
    <text evidence="4">The sequence shown here is derived from an EMBL/GenBank/DDBJ whole genome shotgun (WGS) entry which is preliminary data.</text>
</comment>
<evidence type="ECO:0000256" key="1">
    <source>
        <dbReference type="SAM" id="SignalP"/>
    </source>
</evidence>
<dbReference type="PROSITE" id="PS50853">
    <property type="entry name" value="FN3"/>
    <property type="match status" value="1"/>
</dbReference>
<dbReference type="EMBL" id="JBHSMI010000012">
    <property type="protein sequence ID" value="MFC5402392.1"/>
    <property type="molecule type" value="Genomic_DNA"/>
</dbReference>
<reference evidence="5" key="1">
    <citation type="journal article" date="2019" name="Int. J. Syst. Evol. Microbiol.">
        <title>The Global Catalogue of Microorganisms (GCM) 10K type strain sequencing project: providing services to taxonomists for standard genome sequencing and annotation.</title>
        <authorList>
            <consortium name="The Broad Institute Genomics Platform"/>
            <consortium name="The Broad Institute Genome Sequencing Center for Infectious Disease"/>
            <person name="Wu L."/>
            <person name="Ma J."/>
        </authorList>
    </citation>
    <scope>NUCLEOTIDE SEQUENCE [LARGE SCALE GENOMIC DNA]</scope>
    <source>
        <strain evidence="5">CGMCC 1.18575</strain>
    </source>
</reference>
<keyword evidence="5" id="KW-1185">Reference proteome</keyword>
<feature type="domain" description="PA14" evidence="3">
    <location>
        <begin position="181"/>
        <end position="317"/>
    </location>
</feature>
<evidence type="ECO:0000259" key="2">
    <source>
        <dbReference type="PROSITE" id="PS50853"/>
    </source>
</evidence>
<evidence type="ECO:0000313" key="4">
    <source>
        <dbReference type="EMBL" id="MFC5402392.1"/>
    </source>
</evidence>
<dbReference type="Gene3D" id="3.90.182.10">
    <property type="entry name" value="Toxin - Anthrax Protective Antigen,domain 1"/>
    <property type="match status" value="3"/>
</dbReference>
<keyword evidence="1" id="KW-0732">Signal</keyword>
<dbReference type="SMART" id="SM00060">
    <property type="entry name" value="FN3"/>
    <property type="match status" value="1"/>
</dbReference>
<dbReference type="CDD" id="cd00063">
    <property type="entry name" value="FN3"/>
    <property type="match status" value="1"/>
</dbReference>
<feature type="signal peptide" evidence="1">
    <location>
        <begin position="1"/>
        <end position="29"/>
    </location>
</feature>
<gene>
    <name evidence="4" type="ORF">ACFPOF_06545</name>
</gene>
<name>A0ABW0HQM9_9BACL</name>
<feature type="domain" description="Fibronectin type-III" evidence="2">
    <location>
        <begin position="474"/>
        <end position="562"/>
    </location>
</feature>
<evidence type="ECO:0000313" key="5">
    <source>
        <dbReference type="Proteomes" id="UP001596113"/>
    </source>
</evidence>
<organism evidence="4 5">
    <name type="scientific">Cohnella soli</name>
    <dbReference type="NCBI Taxonomy" id="425005"/>
    <lineage>
        <taxon>Bacteria</taxon>
        <taxon>Bacillati</taxon>
        <taxon>Bacillota</taxon>
        <taxon>Bacilli</taxon>
        <taxon>Bacillales</taxon>
        <taxon>Paenibacillaceae</taxon>
        <taxon>Cohnella</taxon>
    </lineage>
</organism>
<dbReference type="SUPFAM" id="SSF56988">
    <property type="entry name" value="Anthrax protective antigen"/>
    <property type="match status" value="3"/>
</dbReference>
<dbReference type="InterPro" id="IPR037524">
    <property type="entry name" value="PA14/GLEYA"/>
</dbReference>
<feature type="chain" id="PRO_5046596019" evidence="1">
    <location>
        <begin position="30"/>
        <end position="602"/>
    </location>
</feature>
<dbReference type="Pfam" id="PF00041">
    <property type="entry name" value="fn3"/>
    <property type="match status" value="1"/>
</dbReference>
<evidence type="ECO:0000259" key="3">
    <source>
        <dbReference type="PROSITE" id="PS51820"/>
    </source>
</evidence>
<protein>
    <submittedName>
        <fullName evidence="4">PA14 domain-containing protein</fullName>
    </submittedName>
</protein>
<dbReference type="InterPro" id="IPR036116">
    <property type="entry name" value="FN3_sf"/>
</dbReference>
<dbReference type="SMART" id="SM00758">
    <property type="entry name" value="PA14"/>
    <property type="match status" value="3"/>
</dbReference>
<dbReference type="SUPFAM" id="SSF49265">
    <property type="entry name" value="Fibronectin type III"/>
    <property type="match status" value="1"/>
</dbReference>
<dbReference type="InterPro" id="IPR003961">
    <property type="entry name" value="FN3_dom"/>
</dbReference>
<sequence>MRNAKRSLFILLCIISLFVTPFSSGISNATSPTGTGLTGEYFNNPDLTDLALTRVDPTIDFTWGAGSPDPAIDPAYFSVRWTGKIQPQYSEAYVFNMDQSDGAKIWVNGQLILDSWEDEMPKTSSPIVLIAGTLYDIKVEFVVYGTGATAILKWSSPSQTQQVVPQSQLYVNVPEPPIGTGTGTGLMGAYFNSEYLTDLALTRIDPTINFTWGTGSPDPTMDPDYFSIRWTGKIQPQYSEAYVFSMEQSDGARIWVNGQLILDGWEYEMPKTSSPIELTAGMLYDIKVEFAVYGTGATAILKWSSQSQAQQVVPQSQLYVNVPEVPAGTGTGLTGVYYNSHELTNLALTRIDPTINFTWGTGSPDPTMDPDYFSVRWTGKIQPQYSEAYVFSMEQSDGARIWVNGQLILDGWEYEKPKTSSPIELTAGMLYDIKVEFAVYGTGATAILKWSSQSQAQQVVPQSQLYVVNTVLSKPTGVKVSGLTSSTATVSWSAQPNDVGIESYEVYVNAALAAATPPSTTPSVTLNNLSPNHLYRITVKAKGINGQYSDSSSRIITYLPGSTLKYNYTKGRLMSITLQSTNELVRSFLYDLKGRLVGTIMG</sequence>
<feature type="domain" description="PA14" evidence="3">
    <location>
        <begin position="328"/>
        <end position="464"/>
    </location>
</feature>
<dbReference type="Proteomes" id="UP001596113">
    <property type="component" value="Unassembled WGS sequence"/>
</dbReference>
<dbReference type="InterPro" id="IPR011658">
    <property type="entry name" value="PA14_dom"/>
</dbReference>
<feature type="domain" description="PA14" evidence="3">
    <location>
        <begin position="32"/>
        <end position="168"/>
    </location>
</feature>
<dbReference type="PROSITE" id="PS51820">
    <property type="entry name" value="PA14"/>
    <property type="match status" value="3"/>
</dbReference>
<accession>A0ABW0HQM9</accession>
<proteinExistence type="predicted"/>
<dbReference type="RefSeq" id="WP_378130800.1">
    <property type="nucleotide sequence ID" value="NZ_JBHSMI010000012.1"/>
</dbReference>